<protein>
    <submittedName>
        <fullName evidence="5">Short-chain dehydrogenase</fullName>
    </submittedName>
</protein>
<dbReference type="PRINTS" id="PR00081">
    <property type="entry name" value="GDHRDH"/>
</dbReference>
<evidence type="ECO:0000256" key="1">
    <source>
        <dbReference type="ARBA" id="ARBA00006484"/>
    </source>
</evidence>
<evidence type="ECO:0000256" key="2">
    <source>
        <dbReference type="ARBA" id="ARBA00022857"/>
    </source>
</evidence>
<organism evidence="5 6">
    <name type="scientific">Paenibacillus athensensis</name>
    <dbReference type="NCBI Taxonomy" id="1967502"/>
    <lineage>
        <taxon>Bacteria</taxon>
        <taxon>Bacillati</taxon>
        <taxon>Bacillota</taxon>
        <taxon>Bacilli</taxon>
        <taxon>Bacillales</taxon>
        <taxon>Paenibacillaceae</taxon>
        <taxon>Paenibacillus</taxon>
    </lineage>
</organism>
<dbReference type="CDD" id="cd05324">
    <property type="entry name" value="carb_red_PTCR-like_SDR_c"/>
    <property type="match status" value="1"/>
</dbReference>
<comment type="similarity">
    <text evidence="1 4">Belongs to the short-chain dehydrogenases/reductases (SDR) family.</text>
</comment>
<sequence length="236" mass="25072">MTSTIALITGTNRGIGLEIARQLGRKGITVLLGARSLAKAEQAAVRLQAEGIQGVPVELDVTNPAHIAAVSERIRKDYGKLDILVNNAGAYFDHEGKDVDMLRRSFEVNFFGAYALTLSLLDVLQASPAGRIVNQSSILGSLGTILSNEMYGQGAVPGYTSSKAAMNAWTAQLSIELRGTPVKVNACHPGWVKTDMGGEHAVMEIEEGAQTAVYLATLPADGPSGGFFHHNEALPW</sequence>
<dbReference type="Proteomes" id="UP000298246">
    <property type="component" value="Unassembled WGS sequence"/>
</dbReference>
<reference evidence="5 6" key="1">
    <citation type="submission" date="2017-03" db="EMBL/GenBank/DDBJ databases">
        <title>Isolation of Levoglucosan Utilizing Bacteria.</title>
        <authorList>
            <person name="Arya A.S."/>
        </authorList>
    </citation>
    <scope>NUCLEOTIDE SEQUENCE [LARGE SCALE GENOMIC DNA]</scope>
    <source>
        <strain evidence="5 6">MEC069</strain>
    </source>
</reference>
<dbReference type="PRINTS" id="PR00080">
    <property type="entry name" value="SDRFAMILY"/>
</dbReference>
<evidence type="ECO:0000313" key="6">
    <source>
        <dbReference type="Proteomes" id="UP000298246"/>
    </source>
</evidence>
<comment type="caution">
    <text evidence="5">The sequence shown here is derived from an EMBL/GenBank/DDBJ whole genome shotgun (WGS) entry which is preliminary data.</text>
</comment>
<dbReference type="OrthoDB" id="5786478at2"/>
<gene>
    <name evidence="5" type="ORF">B5M42_05075</name>
</gene>
<dbReference type="PROSITE" id="PS00061">
    <property type="entry name" value="ADH_SHORT"/>
    <property type="match status" value="1"/>
</dbReference>
<dbReference type="RefSeq" id="WP_134750394.1">
    <property type="nucleotide sequence ID" value="NZ_MYFO02000008.1"/>
</dbReference>
<dbReference type="AlphaFoldDB" id="A0A4Y8Q909"/>
<evidence type="ECO:0000256" key="4">
    <source>
        <dbReference type="RuleBase" id="RU000363"/>
    </source>
</evidence>
<dbReference type="InterPro" id="IPR045313">
    <property type="entry name" value="CBR1-like"/>
</dbReference>
<evidence type="ECO:0000256" key="3">
    <source>
        <dbReference type="ARBA" id="ARBA00023002"/>
    </source>
</evidence>
<dbReference type="InterPro" id="IPR020904">
    <property type="entry name" value="Sc_DH/Rdtase_CS"/>
</dbReference>
<keyword evidence="6" id="KW-1185">Reference proteome</keyword>
<dbReference type="GO" id="GO:0016616">
    <property type="term" value="F:oxidoreductase activity, acting on the CH-OH group of donors, NAD or NADP as acceptor"/>
    <property type="evidence" value="ECO:0007669"/>
    <property type="project" value="InterPro"/>
</dbReference>
<dbReference type="InterPro" id="IPR002347">
    <property type="entry name" value="SDR_fam"/>
</dbReference>
<evidence type="ECO:0000313" key="5">
    <source>
        <dbReference type="EMBL" id="TFE90643.1"/>
    </source>
</evidence>
<proteinExistence type="inferred from homology"/>
<dbReference type="InterPro" id="IPR036291">
    <property type="entry name" value="NAD(P)-bd_dom_sf"/>
</dbReference>
<keyword evidence="2" id="KW-0521">NADP</keyword>
<dbReference type="SUPFAM" id="SSF51735">
    <property type="entry name" value="NAD(P)-binding Rossmann-fold domains"/>
    <property type="match status" value="1"/>
</dbReference>
<dbReference type="Pfam" id="PF00106">
    <property type="entry name" value="adh_short"/>
    <property type="match status" value="1"/>
</dbReference>
<keyword evidence="3" id="KW-0560">Oxidoreductase</keyword>
<dbReference type="EMBL" id="MYFO01000004">
    <property type="protein sequence ID" value="TFE90643.1"/>
    <property type="molecule type" value="Genomic_DNA"/>
</dbReference>
<dbReference type="PANTHER" id="PTHR43490:SF99">
    <property type="entry name" value="SHORT-CHAIN DEHYDROGENASE_REDUCTASE"/>
    <property type="match status" value="1"/>
</dbReference>
<dbReference type="PANTHER" id="PTHR43490">
    <property type="entry name" value="(+)-NEOMENTHOL DEHYDROGENASE"/>
    <property type="match status" value="1"/>
</dbReference>
<name>A0A4Y8Q909_9BACL</name>
<accession>A0A4Y8Q909</accession>
<dbReference type="Gene3D" id="3.40.50.720">
    <property type="entry name" value="NAD(P)-binding Rossmann-like Domain"/>
    <property type="match status" value="1"/>
</dbReference>